<organism evidence="1 2">
    <name type="scientific">Hoeflea algicola</name>
    <dbReference type="NCBI Taxonomy" id="2983763"/>
    <lineage>
        <taxon>Bacteria</taxon>
        <taxon>Pseudomonadati</taxon>
        <taxon>Pseudomonadota</taxon>
        <taxon>Alphaproteobacteria</taxon>
        <taxon>Hyphomicrobiales</taxon>
        <taxon>Rhizobiaceae</taxon>
        <taxon>Hoeflea</taxon>
    </lineage>
</organism>
<keyword evidence="2" id="KW-1185">Reference proteome</keyword>
<dbReference type="RefSeq" id="WP_267651997.1">
    <property type="nucleotide sequence ID" value="NZ_JAOVZR010000001.1"/>
</dbReference>
<proteinExistence type="predicted"/>
<dbReference type="Proteomes" id="UP001073227">
    <property type="component" value="Unassembled WGS sequence"/>
</dbReference>
<comment type="caution">
    <text evidence="1">The sequence shown here is derived from an EMBL/GenBank/DDBJ whole genome shotgun (WGS) entry which is preliminary data.</text>
</comment>
<accession>A0ABT3Z3H4</accession>
<evidence type="ECO:0000313" key="1">
    <source>
        <dbReference type="EMBL" id="MCY0146318.1"/>
    </source>
</evidence>
<evidence type="ECO:0000313" key="2">
    <source>
        <dbReference type="Proteomes" id="UP001073227"/>
    </source>
</evidence>
<sequence length="177" mass="19219">MNKNPELNPFVFSFLEVLALIIRHLLAAAIGHSAATTFAQPAVSQDNSATNPGSGLNRLKRLKPKSDVKPVVPAVPKSADGVALITTRNLGVTSAMDLTGAFVCFEYNTPAERKWTDFFQRNKIVIEPYVVETREEVLSAYDAVKCDVLAIAHVDATTAISNLTTPANHIIMDEIIN</sequence>
<dbReference type="EMBL" id="JAOVZR010000001">
    <property type="protein sequence ID" value="MCY0146318.1"/>
    <property type="molecule type" value="Genomic_DNA"/>
</dbReference>
<name>A0ABT3Z3H4_9HYPH</name>
<reference evidence="1" key="1">
    <citation type="submission" date="2022-10" db="EMBL/GenBank/DDBJ databases">
        <title>Hoeflea sp. G2-23, isolated from marine algae.</title>
        <authorList>
            <person name="Kristyanto S."/>
            <person name="Kim J.M."/>
            <person name="Jeon C.O."/>
        </authorList>
    </citation>
    <scope>NUCLEOTIDE SEQUENCE</scope>
    <source>
        <strain evidence="1">G2-23</strain>
    </source>
</reference>
<protein>
    <submittedName>
        <fullName evidence="1">Uncharacterized protein</fullName>
    </submittedName>
</protein>
<gene>
    <name evidence="1" type="ORF">OEG84_00930</name>
</gene>